<evidence type="ECO:0000313" key="5">
    <source>
        <dbReference type="Proteomes" id="UP001485043"/>
    </source>
</evidence>
<dbReference type="InterPro" id="IPR012677">
    <property type="entry name" value="Nucleotide-bd_a/b_plait_sf"/>
</dbReference>
<dbReference type="InterPro" id="IPR050441">
    <property type="entry name" value="RBM"/>
</dbReference>
<dbReference type="PANTHER" id="PTHR48034">
    <property type="entry name" value="TRANSFORMER-2 SEX-DETERMINING PROTEIN-RELATED"/>
    <property type="match status" value="1"/>
</dbReference>
<comment type="caution">
    <text evidence="4">The sequence shown here is derived from an EMBL/GenBank/DDBJ whole genome shotgun (WGS) entry which is preliminary data.</text>
</comment>
<dbReference type="Proteomes" id="UP001485043">
    <property type="component" value="Unassembled WGS sequence"/>
</dbReference>
<reference evidence="4 5" key="1">
    <citation type="journal article" date="2024" name="Nat. Commun.">
        <title>Phylogenomics reveals the evolutionary origins of lichenization in chlorophyte algae.</title>
        <authorList>
            <person name="Puginier C."/>
            <person name="Libourel C."/>
            <person name="Otte J."/>
            <person name="Skaloud P."/>
            <person name="Haon M."/>
            <person name="Grisel S."/>
            <person name="Petersen M."/>
            <person name="Berrin J.G."/>
            <person name="Delaux P.M."/>
            <person name="Dal Grande F."/>
            <person name="Keller J."/>
        </authorList>
    </citation>
    <scope>NUCLEOTIDE SEQUENCE [LARGE SCALE GENOMIC DNA]</scope>
    <source>
        <strain evidence="4 5">SAG 2523</strain>
    </source>
</reference>
<feature type="compositionally biased region" description="Low complexity" evidence="2">
    <location>
        <begin position="154"/>
        <end position="191"/>
    </location>
</feature>
<dbReference type="InterPro" id="IPR000504">
    <property type="entry name" value="RRM_dom"/>
</dbReference>
<dbReference type="GO" id="GO:0003723">
    <property type="term" value="F:RNA binding"/>
    <property type="evidence" value="ECO:0007669"/>
    <property type="project" value="UniProtKB-UniRule"/>
</dbReference>
<feature type="compositionally biased region" description="Gly residues" evidence="2">
    <location>
        <begin position="100"/>
        <end position="110"/>
    </location>
</feature>
<organism evidence="4 5">
    <name type="scientific">Apatococcus fuscideae</name>
    <dbReference type="NCBI Taxonomy" id="2026836"/>
    <lineage>
        <taxon>Eukaryota</taxon>
        <taxon>Viridiplantae</taxon>
        <taxon>Chlorophyta</taxon>
        <taxon>core chlorophytes</taxon>
        <taxon>Trebouxiophyceae</taxon>
        <taxon>Chlorellales</taxon>
        <taxon>Chlorellaceae</taxon>
        <taxon>Apatococcus</taxon>
    </lineage>
</organism>
<gene>
    <name evidence="4" type="ORF">WJX84_009965</name>
</gene>
<evidence type="ECO:0000256" key="2">
    <source>
        <dbReference type="SAM" id="MobiDB-lite"/>
    </source>
</evidence>
<name>A0AAW1T2N4_9CHLO</name>
<evidence type="ECO:0000313" key="4">
    <source>
        <dbReference type="EMBL" id="KAK9863997.1"/>
    </source>
</evidence>
<accession>A0AAW1T2N4</accession>
<feature type="compositionally biased region" description="Basic residues" evidence="2">
    <location>
        <begin position="112"/>
        <end position="133"/>
    </location>
</feature>
<dbReference type="AlphaFoldDB" id="A0AAW1T2N4"/>
<dbReference type="EMBL" id="JALJOV010000404">
    <property type="protein sequence ID" value="KAK9863997.1"/>
    <property type="molecule type" value="Genomic_DNA"/>
</dbReference>
<dbReference type="Pfam" id="PF00076">
    <property type="entry name" value="RRM_1"/>
    <property type="match status" value="1"/>
</dbReference>
<sequence>MSLHREAPSRCSLLIRNLPKSIRSEDLRYTAEKYGPVRDVYIPRDYYTGEPRGLGFVEFTNSADAEDAKYAMDRSPMQGREITVVFALQGRKRPDEYRGRGGGGGGGGSYRGNRRSRSRTPPRRSRRRSPSRSRSRERDRSYTPASPRRRRSYTRSASRGRSPKASRSCSPARSRSPASRSRSPADSSRRD</sequence>
<keyword evidence="1" id="KW-0694">RNA-binding</keyword>
<dbReference type="SMART" id="SM00360">
    <property type="entry name" value="RRM"/>
    <property type="match status" value="1"/>
</dbReference>
<dbReference type="Gene3D" id="3.30.70.330">
    <property type="match status" value="1"/>
</dbReference>
<evidence type="ECO:0000256" key="1">
    <source>
        <dbReference type="PROSITE-ProRule" id="PRU00176"/>
    </source>
</evidence>
<feature type="region of interest" description="Disordered" evidence="2">
    <location>
        <begin position="87"/>
        <end position="191"/>
    </location>
</feature>
<dbReference type="SUPFAM" id="SSF54928">
    <property type="entry name" value="RNA-binding domain, RBD"/>
    <property type="match status" value="1"/>
</dbReference>
<proteinExistence type="predicted"/>
<keyword evidence="5" id="KW-1185">Reference proteome</keyword>
<evidence type="ECO:0000259" key="3">
    <source>
        <dbReference type="PROSITE" id="PS50102"/>
    </source>
</evidence>
<protein>
    <recommendedName>
        <fullName evidence="3">RRM domain-containing protein</fullName>
    </recommendedName>
</protein>
<feature type="domain" description="RRM" evidence="3">
    <location>
        <begin position="11"/>
        <end position="89"/>
    </location>
</feature>
<dbReference type="PROSITE" id="PS50102">
    <property type="entry name" value="RRM"/>
    <property type="match status" value="1"/>
</dbReference>
<dbReference type="InterPro" id="IPR035979">
    <property type="entry name" value="RBD_domain_sf"/>
</dbReference>